<organism evidence="3 5">
    <name type="scientific">Algoriphagus ratkowskyi</name>
    <dbReference type="NCBI Taxonomy" id="57028"/>
    <lineage>
        <taxon>Bacteria</taxon>
        <taxon>Pseudomonadati</taxon>
        <taxon>Bacteroidota</taxon>
        <taxon>Cytophagia</taxon>
        <taxon>Cytophagales</taxon>
        <taxon>Cyclobacteriaceae</taxon>
        <taxon>Algoriphagus</taxon>
    </lineage>
</organism>
<feature type="chain" id="PRO_5015949098" evidence="1">
    <location>
        <begin position="22"/>
        <end position="498"/>
    </location>
</feature>
<feature type="domain" description="Fibronectin type-III" evidence="2">
    <location>
        <begin position="39"/>
        <end position="127"/>
    </location>
</feature>
<keyword evidence="6" id="KW-1185">Reference proteome</keyword>
<dbReference type="Proteomes" id="UP000321927">
    <property type="component" value="Unassembled WGS sequence"/>
</dbReference>
<evidence type="ECO:0000313" key="6">
    <source>
        <dbReference type="Proteomes" id="UP000321927"/>
    </source>
</evidence>
<dbReference type="EMBL" id="VORV01000033">
    <property type="protein sequence ID" value="TXD75330.1"/>
    <property type="molecule type" value="Genomic_DNA"/>
</dbReference>
<dbReference type="RefSeq" id="WP_086503447.1">
    <property type="nucleotide sequence ID" value="NZ_MSSV01000046.1"/>
</dbReference>
<reference evidence="3 5" key="1">
    <citation type="submission" date="2018-06" db="EMBL/GenBank/DDBJ databases">
        <title>Genomic Encyclopedia of Archaeal and Bacterial Type Strains, Phase II (KMG-II): from individual species to whole genera.</title>
        <authorList>
            <person name="Goeker M."/>
        </authorList>
    </citation>
    <scope>NUCLEOTIDE SEQUENCE [LARGE SCALE GENOMIC DNA]</scope>
    <source>
        <strain evidence="3 5">DSM 22686</strain>
    </source>
</reference>
<protein>
    <submittedName>
        <fullName evidence="4">Fibronectin type III domain-containing protein</fullName>
    </submittedName>
</protein>
<dbReference type="InterPro" id="IPR003961">
    <property type="entry name" value="FN3_dom"/>
</dbReference>
<dbReference type="SUPFAM" id="SSF49265">
    <property type="entry name" value="Fibronectin type III"/>
    <property type="match status" value="1"/>
</dbReference>
<dbReference type="InterPro" id="IPR036116">
    <property type="entry name" value="FN3_sf"/>
</dbReference>
<evidence type="ECO:0000256" key="1">
    <source>
        <dbReference type="SAM" id="SignalP"/>
    </source>
</evidence>
<gene>
    <name evidence="4" type="ORF">ESW18_20895</name>
    <name evidence="3" type="ORF">LV84_04301</name>
</gene>
<dbReference type="AlphaFoldDB" id="A0A2W7QKT7"/>
<dbReference type="OrthoDB" id="1523346at2"/>
<evidence type="ECO:0000313" key="3">
    <source>
        <dbReference type="EMBL" id="PZX49034.1"/>
    </source>
</evidence>
<comment type="caution">
    <text evidence="3">The sequence shown here is derived from an EMBL/GenBank/DDBJ whole genome shotgun (WGS) entry which is preliminary data.</text>
</comment>
<dbReference type="EMBL" id="QKZU01000035">
    <property type="protein sequence ID" value="PZX49034.1"/>
    <property type="molecule type" value="Genomic_DNA"/>
</dbReference>
<dbReference type="SUPFAM" id="SSF50998">
    <property type="entry name" value="Quinoprotein alcohol dehydrogenase-like"/>
    <property type="match status" value="1"/>
</dbReference>
<keyword evidence="1" id="KW-0732">Signal</keyword>
<evidence type="ECO:0000313" key="5">
    <source>
        <dbReference type="Proteomes" id="UP000249115"/>
    </source>
</evidence>
<evidence type="ECO:0000259" key="2">
    <source>
        <dbReference type="PROSITE" id="PS50853"/>
    </source>
</evidence>
<dbReference type="InterPro" id="IPR011047">
    <property type="entry name" value="Quinoprotein_ADH-like_sf"/>
</dbReference>
<reference evidence="4 6" key="2">
    <citation type="submission" date="2019-08" db="EMBL/GenBank/DDBJ databases">
        <title>Genome of Algoriphagus ratkowskyi IC026.</title>
        <authorList>
            <person name="Bowman J.P."/>
        </authorList>
    </citation>
    <scope>NUCLEOTIDE SEQUENCE [LARGE SCALE GENOMIC DNA]</scope>
    <source>
        <strain evidence="4 6">IC026</strain>
    </source>
</reference>
<dbReference type="PANTHER" id="PTHR42754:SF1">
    <property type="entry name" value="LIPOPROTEIN"/>
    <property type="match status" value="1"/>
</dbReference>
<name>A0A2W7QKT7_9BACT</name>
<feature type="signal peptide" evidence="1">
    <location>
        <begin position="1"/>
        <end position="21"/>
    </location>
</feature>
<dbReference type="PROSITE" id="PS51257">
    <property type="entry name" value="PROKAR_LIPOPROTEIN"/>
    <property type="match status" value="1"/>
</dbReference>
<proteinExistence type="predicted"/>
<dbReference type="CDD" id="cd00063">
    <property type="entry name" value="FN3"/>
    <property type="match status" value="1"/>
</dbReference>
<evidence type="ECO:0000313" key="4">
    <source>
        <dbReference type="EMBL" id="TXD75330.1"/>
    </source>
</evidence>
<sequence>MRTYIYFIIILPFFLSCNSNLEDTPTNDIDKNNEVENLAPEVFKVYIDSIASDKVSIRWDEAKDPEGFKPKYHISLQDSLILTDFINNSYTIEDLKELTLYKGQVIAEDNLGKQTAVEFEFTTTKYYLNFLKYLNFNLDHGCSDGFINSIFEAGDGNYFVLGKASENGYSYFNYATKIDPLGNSIWVKYYPYDNGYISDFGAARTKTGFLIVSDYYVLKLDQNGNEIWAKVIDKFNKQQGGVEIMDIVEDLNGDIYLIGDTDSENENVIQQGVLMKLNEDGNILWKKEFKESLRNNFRKIIITPDQKLLILGAQDTSGCTRQEYNYGNCSQIDFWLLKLTKGGDILWEKTYGDQHYDFPESIITLSNGNYVFGGFRSHKFNSDYKARIFEVNPLGEEIWNLTHTNGHFYSIKETSDKGLIVLGGVDNFAYATRISLTKFNHSRIEEWNSSYGEDFTNIYARDIILDSDEGFRIAASSWTFKACDGKILFIKTDPLGNF</sequence>
<accession>A0A2W7QKT7</accession>
<dbReference type="Proteomes" id="UP000249115">
    <property type="component" value="Unassembled WGS sequence"/>
</dbReference>
<dbReference type="InterPro" id="IPR013783">
    <property type="entry name" value="Ig-like_fold"/>
</dbReference>
<dbReference type="PANTHER" id="PTHR42754">
    <property type="entry name" value="ENDOGLUCANASE"/>
    <property type="match status" value="1"/>
</dbReference>
<dbReference type="PROSITE" id="PS50853">
    <property type="entry name" value="FN3"/>
    <property type="match status" value="1"/>
</dbReference>
<dbReference type="Gene3D" id="2.60.40.10">
    <property type="entry name" value="Immunoglobulins"/>
    <property type="match status" value="1"/>
</dbReference>